<dbReference type="InterPro" id="IPR012677">
    <property type="entry name" value="Nucleotide-bd_a/b_plait_sf"/>
</dbReference>
<feature type="region of interest" description="Disordered" evidence="2">
    <location>
        <begin position="119"/>
        <end position="140"/>
    </location>
</feature>
<dbReference type="SUPFAM" id="SSF54928">
    <property type="entry name" value="RNA-binding domain, RBD"/>
    <property type="match status" value="1"/>
</dbReference>
<feature type="domain" description="RRM" evidence="3">
    <location>
        <begin position="248"/>
        <end position="327"/>
    </location>
</feature>
<feature type="region of interest" description="Disordered" evidence="2">
    <location>
        <begin position="332"/>
        <end position="361"/>
    </location>
</feature>
<feature type="compositionally biased region" description="Low complexity" evidence="2">
    <location>
        <begin position="502"/>
        <end position="511"/>
    </location>
</feature>
<feature type="region of interest" description="Disordered" evidence="2">
    <location>
        <begin position="429"/>
        <end position="465"/>
    </location>
</feature>
<feature type="region of interest" description="Disordered" evidence="2">
    <location>
        <begin position="164"/>
        <end position="214"/>
    </location>
</feature>
<feature type="compositionally biased region" description="Pro residues" evidence="2">
    <location>
        <begin position="575"/>
        <end position="585"/>
    </location>
</feature>
<reference evidence="4 5" key="1">
    <citation type="journal article" date="2015" name="PLoS Pathog.">
        <title>Leptomonas seymouri: Adaptations to the Dixenous Life Cycle Analyzed by Genome Sequencing, Transcriptome Profiling and Co-infection with Leishmania donovani.</title>
        <authorList>
            <person name="Kraeva N."/>
            <person name="Butenko A."/>
            <person name="Hlavacova J."/>
            <person name="Kostygov A."/>
            <person name="Myskova J."/>
            <person name="Grybchuk D."/>
            <person name="Lestinova T."/>
            <person name="Votypka J."/>
            <person name="Volf P."/>
            <person name="Opperdoes F."/>
            <person name="Flegontov P."/>
            <person name="Lukes J."/>
            <person name="Yurchenko V."/>
        </authorList>
    </citation>
    <scope>NUCLEOTIDE SEQUENCE [LARGE SCALE GENOMIC DNA]</scope>
    <source>
        <strain evidence="4 5">ATCC 30220</strain>
    </source>
</reference>
<organism evidence="4 5">
    <name type="scientific">Leptomonas seymouri</name>
    <dbReference type="NCBI Taxonomy" id="5684"/>
    <lineage>
        <taxon>Eukaryota</taxon>
        <taxon>Discoba</taxon>
        <taxon>Euglenozoa</taxon>
        <taxon>Kinetoplastea</taxon>
        <taxon>Metakinetoplastina</taxon>
        <taxon>Trypanosomatida</taxon>
        <taxon>Trypanosomatidae</taxon>
        <taxon>Leishmaniinae</taxon>
        <taxon>Leptomonas</taxon>
    </lineage>
</organism>
<evidence type="ECO:0000313" key="4">
    <source>
        <dbReference type="EMBL" id="KPI87908.1"/>
    </source>
</evidence>
<dbReference type="Proteomes" id="UP000038009">
    <property type="component" value="Unassembled WGS sequence"/>
</dbReference>
<feature type="compositionally biased region" description="Low complexity" evidence="2">
    <location>
        <begin position="172"/>
        <end position="182"/>
    </location>
</feature>
<sequence>MSESFNIQLKAPGQVLLDAAPGPVLSSGSSLFACYHPSSPTVSNASGMQNAPRLPQQQPSFSHRLPLTANKSSYSFSFCGSDAFGVNDAVNCDTMHPPAQPPQQLSHDTLQQPQFALSLSNNSSGFHNAPPSHYNSQVSGVDTNPVSLSAANLEYFYGIPTPSAPSRPPYGTSSESNCSSTHSHQRQRHQTSASGESPLTASSSTHLSTDSSAGAGGDLTSFQAGMQKDVLAFMAAEQQQQKFVLQQRNVYMSGLPVDFRPSAFRAMCEVFGHIESSKLCMEADDANRCRGFGFVLFNDVESANSCITSLNGKMMQGKMLQVRRADLSAAPQPLNPVTQRNRTGSGLVTPPSLSKIGRNDSSNNSISISNAVCRHAAGSGTSGGPAATAYSMFRPHPPSANASNTVAPSVVMSALPFTFATPTMLAPAPNNSSKMLPQKGSTSGSSFMYGGPSASSSLGTSSSPTIVYPSSTTVVSTMRNGVPIMQMYAPCPAPSSTSMLPQQQQQQQQQQLVSHPSMNRSDVATSHAPTPSSVGSSMNLAFVSPSQLMLHQPSQQQSSSQQQQQQQQQQMHLQPQPPMHPPMQPQRPLTAGANVAFYSIVDDQRTAVAPVNSSSSAAVVQSSSVYAPNMLVQEYLTAAGLDPTASNSNIYYFFPQ</sequence>
<protein>
    <recommendedName>
        <fullName evidence="3">RRM domain-containing protein</fullName>
    </recommendedName>
</protein>
<comment type="caution">
    <text evidence="4">The sequence shown here is derived from an EMBL/GenBank/DDBJ whole genome shotgun (WGS) entry which is preliminary data.</text>
</comment>
<proteinExistence type="predicted"/>
<keyword evidence="5" id="KW-1185">Reference proteome</keyword>
<dbReference type="PANTHER" id="PTHR48037">
    <property type="entry name" value="ATPASE E1"/>
    <property type="match status" value="1"/>
</dbReference>
<evidence type="ECO:0000256" key="2">
    <source>
        <dbReference type="SAM" id="MobiDB-lite"/>
    </source>
</evidence>
<feature type="compositionally biased region" description="Low complexity" evidence="2">
    <location>
        <begin position="544"/>
        <end position="574"/>
    </location>
</feature>
<feature type="compositionally biased region" description="Low complexity" evidence="2">
    <location>
        <begin position="197"/>
        <end position="213"/>
    </location>
</feature>
<feature type="compositionally biased region" description="Polar residues" evidence="2">
    <location>
        <begin position="429"/>
        <end position="446"/>
    </location>
</feature>
<feature type="region of interest" description="Disordered" evidence="2">
    <location>
        <begin position="487"/>
        <end position="589"/>
    </location>
</feature>
<dbReference type="SMART" id="SM00360">
    <property type="entry name" value="RRM"/>
    <property type="match status" value="1"/>
</dbReference>
<evidence type="ECO:0000259" key="3">
    <source>
        <dbReference type="PROSITE" id="PS50102"/>
    </source>
</evidence>
<dbReference type="InterPro" id="IPR035979">
    <property type="entry name" value="RBD_domain_sf"/>
</dbReference>
<name>A0A0N1PEZ5_LEPSE</name>
<accession>A0A0N1PEZ5</accession>
<dbReference type="FunFam" id="3.30.70.330:FF:001228">
    <property type="entry name" value="RNA-binding protein RBP10, putative"/>
    <property type="match status" value="1"/>
</dbReference>
<evidence type="ECO:0000256" key="1">
    <source>
        <dbReference type="PROSITE-ProRule" id="PRU00176"/>
    </source>
</evidence>
<dbReference type="PROSITE" id="PS50102">
    <property type="entry name" value="RRM"/>
    <property type="match status" value="1"/>
</dbReference>
<dbReference type="AlphaFoldDB" id="A0A0N1PEZ5"/>
<feature type="compositionally biased region" description="Polar residues" evidence="2">
    <location>
        <begin position="512"/>
        <end position="539"/>
    </location>
</feature>
<dbReference type="Pfam" id="PF00076">
    <property type="entry name" value="RRM_1"/>
    <property type="match status" value="1"/>
</dbReference>
<keyword evidence="1" id="KW-0694">RNA-binding</keyword>
<dbReference type="GO" id="GO:0003723">
    <property type="term" value="F:RNA binding"/>
    <property type="evidence" value="ECO:0007669"/>
    <property type="project" value="UniProtKB-UniRule"/>
</dbReference>
<feature type="compositionally biased region" description="Low complexity" evidence="2">
    <location>
        <begin position="450"/>
        <end position="465"/>
    </location>
</feature>
<dbReference type="VEuPathDB" id="TriTrypDB:Lsey_0070_0150"/>
<gene>
    <name evidence="4" type="ORF">ABL78_3018</name>
</gene>
<dbReference type="InterPro" id="IPR000504">
    <property type="entry name" value="RRM_dom"/>
</dbReference>
<dbReference type="OrthoDB" id="6159137at2759"/>
<dbReference type="PANTHER" id="PTHR48037:SF1">
    <property type="entry name" value="RRM DOMAIN-CONTAINING PROTEIN"/>
    <property type="match status" value="1"/>
</dbReference>
<evidence type="ECO:0000313" key="5">
    <source>
        <dbReference type="Proteomes" id="UP000038009"/>
    </source>
</evidence>
<dbReference type="EMBL" id="LJSK01000070">
    <property type="protein sequence ID" value="KPI87908.1"/>
    <property type="molecule type" value="Genomic_DNA"/>
</dbReference>
<dbReference type="OMA" id="LCMEADD"/>
<feature type="compositionally biased region" description="Polar residues" evidence="2">
    <location>
        <begin position="335"/>
        <end position="346"/>
    </location>
</feature>
<dbReference type="Gene3D" id="3.30.70.330">
    <property type="match status" value="1"/>
</dbReference>